<keyword evidence="1" id="KW-0472">Membrane</keyword>
<evidence type="ECO:0000259" key="2">
    <source>
        <dbReference type="Pfam" id="PF09335"/>
    </source>
</evidence>
<gene>
    <name evidence="3" type="ORF">JHL22_11830</name>
</gene>
<reference evidence="3 4" key="1">
    <citation type="submission" date="2020-12" db="EMBL/GenBank/DDBJ databases">
        <authorList>
            <person name="Lu T."/>
            <person name="Wang Q."/>
            <person name="Han X."/>
        </authorList>
    </citation>
    <scope>NUCLEOTIDE SEQUENCE [LARGE SCALE GENOMIC DNA]</scope>
    <source>
        <strain evidence="3 4">WQ 585</strain>
    </source>
</reference>
<feature type="transmembrane region" description="Helical" evidence="1">
    <location>
        <begin position="132"/>
        <end position="155"/>
    </location>
</feature>
<keyword evidence="4" id="KW-1185">Reference proteome</keyword>
<feature type="domain" description="VTT" evidence="2">
    <location>
        <begin position="56"/>
        <end position="177"/>
    </location>
</feature>
<keyword evidence="1" id="KW-0812">Transmembrane</keyword>
<organism evidence="3 4">
    <name type="scientific">Advenella mandrilli</name>
    <dbReference type="NCBI Taxonomy" id="2800330"/>
    <lineage>
        <taxon>Bacteria</taxon>
        <taxon>Pseudomonadati</taxon>
        <taxon>Pseudomonadota</taxon>
        <taxon>Betaproteobacteria</taxon>
        <taxon>Burkholderiales</taxon>
        <taxon>Alcaligenaceae</taxon>
    </lineage>
</organism>
<keyword evidence="1" id="KW-1133">Transmembrane helix</keyword>
<dbReference type="Proteomes" id="UP000635316">
    <property type="component" value="Unassembled WGS sequence"/>
</dbReference>
<proteinExistence type="predicted"/>
<dbReference type="InterPro" id="IPR032816">
    <property type="entry name" value="VTT_dom"/>
</dbReference>
<feature type="transmembrane region" description="Helical" evidence="1">
    <location>
        <begin position="56"/>
        <end position="80"/>
    </location>
</feature>
<dbReference type="RefSeq" id="WP_200237676.1">
    <property type="nucleotide sequence ID" value="NZ_JAENGP010000013.1"/>
</dbReference>
<protein>
    <submittedName>
        <fullName evidence="3">DedA family protein</fullName>
    </submittedName>
</protein>
<evidence type="ECO:0000313" key="4">
    <source>
        <dbReference type="Proteomes" id="UP000635316"/>
    </source>
</evidence>
<dbReference type="PANTHER" id="PTHR42709:SF4">
    <property type="entry name" value="INNER MEMBRANE PROTEIN YQAA"/>
    <property type="match status" value="1"/>
</dbReference>
<name>A0ABS1EF43_9BURK</name>
<comment type="caution">
    <text evidence="3">The sequence shown here is derived from an EMBL/GenBank/DDBJ whole genome shotgun (WGS) entry which is preliminary data.</text>
</comment>
<dbReference type="Pfam" id="PF09335">
    <property type="entry name" value="VTT_dom"/>
    <property type="match status" value="1"/>
</dbReference>
<evidence type="ECO:0000313" key="3">
    <source>
        <dbReference type="EMBL" id="MBK1781910.1"/>
    </source>
</evidence>
<dbReference type="InterPro" id="IPR051311">
    <property type="entry name" value="DedA_domain"/>
</dbReference>
<accession>A0ABS1EF43</accession>
<dbReference type="EMBL" id="JAENGP010000013">
    <property type="protein sequence ID" value="MBK1781910.1"/>
    <property type="molecule type" value="Genomic_DNA"/>
</dbReference>
<feature type="transmembrane region" description="Helical" evidence="1">
    <location>
        <begin position="12"/>
        <end position="36"/>
    </location>
</feature>
<dbReference type="PANTHER" id="PTHR42709">
    <property type="entry name" value="ALKALINE PHOSPHATASE LIKE PROTEIN"/>
    <property type="match status" value="1"/>
</dbReference>
<sequence length="183" mass="20423">MENEMMGAVQWLLLTLALPAVGLPAIFIIALVSATLLPLGSEPAVFAYLKLSPDMFWAAILVATVGNTIGGVVSYYMGYWAKKGVDHWKKTHQHADGQNAAARAQQRRRKQQKLGGTHFRKLAVYVRKMGPWALLFSWLPIVGDPLCSVAGWMKLRLLPCIFYMAIGKFARYLIMTAVLLRLF</sequence>
<feature type="transmembrane region" description="Helical" evidence="1">
    <location>
        <begin position="161"/>
        <end position="180"/>
    </location>
</feature>
<evidence type="ECO:0000256" key="1">
    <source>
        <dbReference type="SAM" id="Phobius"/>
    </source>
</evidence>